<dbReference type="EMBL" id="CAMXCT020002905">
    <property type="protein sequence ID" value="CAL1154644.1"/>
    <property type="molecule type" value="Genomic_DNA"/>
</dbReference>
<reference evidence="3" key="1">
    <citation type="submission" date="2022-10" db="EMBL/GenBank/DDBJ databases">
        <authorList>
            <person name="Chen Y."/>
            <person name="Dougan E. K."/>
            <person name="Chan C."/>
            <person name="Rhodes N."/>
            <person name="Thang M."/>
        </authorList>
    </citation>
    <scope>NUCLEOTIDE SEQUENCE</scope>
</reference>
<name>A0A9P1G528_9DINO</name>
<keyword evidence="2" id="KW-1133">Transmembrane helix</keyword>
<feature type="transmembrane region" description="Helical" evidence="2">
    <location>
        <begin position="26"/>
        <end position="51"/>
    </location>
</feature>
<feature type="region of interest" description="Disordered" evidence="1">
    <location>
        <begin position="199"/>
        <end position="230"/>
    </location>
</feature>
<keyword evidence="2" id="KW-0472">Membrane</keyword>
<dbReference type="EMBL" id="CAMXCT010002905">
    <property type="protein sequence ID" value="CAI4001269.1"/>
    <property type="molecule type" value="Genomic_DNA"/>
</dbReference>
<dbReference type="EMBL" id="CAMXCT030002905">
    <property type="protein sequence ID" value="CAL4788581.1"/>
    <property type="molecule type" value="Genomic_DNA"/>
</dbReference>
<feature type="non-terminal residue" evidence="3">
    <location>
        <position position="1"/>
    </location>
</feature>
<organism evidence="3">
    <name type="scientific">Cladocopium goreaui</name>
    <dbReference type="NCBI Taxonomy" id="2562237"/>
    <lineage>
        <taxon>Eukaryota</taxon>
        <taxon>Sar</taxon>
        <taxon>Alveolata</taxon>
        <taxon>Dinophyceae</taxon>
        <taxon>Suessiales</taxon>
        <taxon>Symbiodiniaceae</taxon>
        <taxon>Cladocopium</taxon>
    </lineage>
</organism>
<evidence type="ECO:0000313" key="5">
    <source>
        <dbReference type="Proteomes" id="UP001152797"/>
    </source>
</evidence>
<keyword evidence="2" id="KW-0812">Transmembrane</keyword>
<evidence type="ECO:0000256" key="2">
    <source>
        <dbReference type="SAM" id="Phobius"/>
    </source>
</evidence>
<accession>A0A9P1G528</accession>
<gene>
    <name evidence="3" type="ORF">C1SCF055_LOCUS27326</name>
</gene>
<proteinExistence type="predicted"/>
<evidence type="ECO:0000256" key="1">
    <source>
        <dbReference type="SAM" id="MobiDB-lite"/>
    </source>
</evidence>
<dbReference type="Proteomes" id="UP001152797">
    <property type="component" value="Unassembled WGS sequence"/>
</dbReference>
<feature type="compositionally biased region" description="Polar residues" evidence="1">
    <location>
        <begin position="209"/>
        <end position="228"/>
    </location>
</feature>
<evidence type="ECO:0000313" key="4">
    <source>
        <dbReference type="EMBL" id="CAL1154644.1"/>
    </source>
</evidence>
<reference evidence="4" key="2">
    <citation type="submission" date="2024-04" db="EMBL/GenBank/DDBJ databases">
        <authorList>
            <person name="Chen Y."/>
            <person name="Shah S."/>
            <person name="Dougan E. K."/>
            <person name="Thang M."/>
            <person name="Chan C."/>
        </authorList>
    </citation>
    <scope>NUCLEOTIDE SEQUENCE [LARGE SCALE GENOMIC DNA]</scope>
</reference>
<keyword evidence="5" id="KW-1185">Reference proteome</keyword>
<comment type="caution">
    <text evidence="3">The sequence shown here is derived from an EMBL/GenBank/DDBJ whole genome shotgun (WGS) entry which is preliminary data.</text>
</comment>
<evidence type="ECO:0000313" key="3">
    <source>
        <dbReference type="EMBL" id="CAI4001269.1"/>
    </source>
</evidence>
<sequence length="267" mass="29881">GQSDSGMVNKISSFGMDTAEALGHGLWLSPITLALFVAMFILLGVLVVLMVPGEGEPEPEDGEREPAMEPLTSPYPMNNRSLGHVFANVFADPMFKVEGMLVWMYHRCEGRVRRGNKRVLNGFRMETLQQMVKVCCDLAGMTASESQNMMDNVVAMTDLSDDDQSPRAHLSMDEKQVEIQQAYQAFQVGLDLVRQMRRAEARHSENADGGTNNEEANNEQMDQSSSGSEGLPVRLRRYLHISLEEASDPDLWMEIHHGNDDEMENED</sequence>
<dbReference type="AlphaFoldDB" id="A0A9P1G528"/>
<protein>
    <submittedName>
        <fullName evidence="3">Uncharacterized protein</fullName>
    </submittedName>
</protein>